<sequence length="302" mass="31770">MTKVAVLGLGTMGAPMALNLLQKGFEVIVYNRTPSKVEPLREAGALVAQHPREAAAQADVIITMVSNDASIQEIYYGDNGVLAGIRSGSIVIDSSTISPSLSTALYSECQAKEAQFLDAPVTGSKPAAEAGTLLFMVGGEEAALTQAMPVLEAMGTRIVYMGPSGSGSITKLAHNTIVGINNVALAEGFSIVSKAGVNPTAFLEVVQNGSAGSKAAELKGQKIIDSNFDNQFSLALMLKDLKLASVLTDQLQSPTPMLELAKSMFQMGQTAGYDEEDLCSVVKIYEQWIGHAINAERKAAEK</sequence>
<evidence type="ECO:0000256" key="3">
    <source>
        <dbReference type="ARBA" id="ARBA00023027"/>
    </source>
</evidence>
<dbReference type="InterPro" id="IPR036291">
    <property type="entry name" value="NAD(P)-bd_dom_sf"/>
</dbReference>
<keyword evidence="8" id="KW-1185">Reference proteome</keyword>
<dbReference type="OrthoDB" id="9786703at2"/>
<feature type="domain" description="6-phosphogluconate dehydrogenase NADP-binding" evidence="5">
    <location>
        <begin position="3"/>
        <end position="162"/>
    </location>
</feature>
<feature type="domain" description="3-hydroxyisobutyrate dehydrogenase-like NAD-binding" evidence="6">
    <location>
        <begin position="165"/>
        <end position="285"/>
    </location>
</feature>
<dbReference type="Proteomes" id="UP000193834">
    <property type="component" value="Unassembled WGS sequence"/>
</dbReference>
<dbReference type="AlphaFoldDB" id="A0A1X7K4I9"/>
<dbReference type="GO" id="GO:0050661">
    <property type="term" value="F:NADP binding"/>
    <property type="evidence" value="ECO:0007669"/>
    <property type="project" value="InterPro"/>
</dbReference>
<organism evidence="7 8">
    <name type="scientific">Paenibacillus aquistagni</name>
    <dbReference type="NCBI Taxonomy" id="1852522"/>
    <lineage>
        <taxon>Bacteria</taxon>
        <taxon>Bacillati</taxon>
        <taxon>Bacillota</taxon>
        <taxon>Bacilli</taxon>
        <taxon>Bacillales</taxon>
        <taxon>Paenibacillaceae</taxon>
        <taxon>Paenibacillus</taxon>
    </lineage>
</organism>
<evidence type="ECO:0000259" key="5">
    <source>
        <dbReference type="Pfam" id="PF03446"/>
    </source>
</evidence>
<dbReference type="RefSeq" id="WP_085494239.1">
    <property type="nucleotide sequence ID" value="NZ_FXAZ01000002.1"/>
</dbReference>
<dbReference type="InterPro" id="IPR002204">
    <property type="entry name" value="3-OH-isobutyrate_DH-rel_CS"/>
</dbReference>
<evidence type="ECO:0000313" key="7">
    <source>
        <dbReference type="EMBL" id="SMG35138.1"/>
    </source>
</evidence>
<dbReference type="PIRSF" id="PIRSF000103">
    <property type="entry name" value="HIBADH"/>
    <property type="match status" value="1"/>
</dbReference>
<proteinExistence type="inferred from homology"/>
<evidence type="ECO:0000256" key="1">
    <source>
        <dbReference type="ARBA" id="ARBA00009080"/>
    </source>
</evidence>
<keyword evidence="3" id="KW-0520">NAD</keyword>
<name>A0A1X7K4I9_9BACL</name>
<dbReference type="PROSITE" id="PS00895">
    <property type="entry name" value="3_HYDROXYISOBUT_DH"/>
    <property type="match status" value="1"/>
</dbReference>
<protein>
    <submittedName>
        <fullName evidence="7">Tartronate semialdehyde reductase</fullName>
    </submittedName>
</protein>
<dbReference type="PANTHER" id="PTHR43060">
    <property type="entry name" value="3-HYDROXYISOBUTYRATE DEHYDROGENASE-LIKE 1, MITOCHONDRIAL-RELATED"/>
    <property type="match status" value="1"/>
</dbReference>
<accession>A0A1X7K4I9</accession>
<dbReference type="Gene3D" id="3.40.50.720">
    <property type="entry name" value="NAD(P)-binding Rossmann-like Domain"/>
    <property type="match status" value="1"/>
</dbReference>
<dbReference type="GO" id="GO:0051287">
    <property type="term" value="F:NAD binding"/>
    <property type="evidence" value="ECO:0007669"/>
    <property type="project" value="InterPro"/>
</dbReference>
<dbReference type="GO" id="GO:0016054">
    <property type="term" value="P:organic acid catabolic process"/>
    <property type="evidence" value="ECO:0007669"/>
    <property type="project" value="UniProtKB-ARBA"/>
</dbReference>
<keyword evidence="2" id="KW-0560">Oxidoreductase</keyword>
<dbReference type="InterPro" id="IPR015815">
    <property type="entry name" value="HIBADH-related"/>
</dbReference>
<gene>
    <name evidence="7" type="ORF">SAMN06295960_2016</name>
</gene>
<evidence type="ECO:0000313" key="8">
    <source>
        <dbReference type="Proteomes" id="UP000193834"/>
    </source>
</evidence>
<dbReference type="PANTHER" id="PTHR43060:SF15">
    <property type="entry name" value="3-HYDROXYISOBUTYRATE DEHYDROGENASE-LIKE 1, MITOCHONDRIAL-RELATED"/>
    <property type="match status" value="1"/>
</dbReference>
<evidence type="ECO:0000256" key="2">
    <source>
        <dbReference type="ARBA" id="ARBA00023002"/>
    </source>
</evidence>
<dbReference type="EMBL" id="FXAZ01000002">
    <property type="protein sequence ID" value="SMG35138.1"/>
    <property type="molecule type" value="Genomic_DNA"/>
</dbReference>
<dbReference type="STRING" id="1852522.SAMN06295960_2016"/>
<evidence type="ECO:0000259" key="6">
    <source>
        <dbReference type="Pfam" id="PF14833"/>
    </source>
</evidence>
<comment type="similarity">
    <text evidence="1">Belongs to the HIBADH-related family.</text>
</comment>
<dbReference type="InterPro" id="IPR006115">
    <property type="entry name" value="6PGDH_NADP-bd"/>
</dbReference>
<dbReference type="Gene3D" id="1.10.1040.10">
    <property type="entry name" value="N-(1-d-carboxylethyl)-l-norvaline Dehydrogenase, domain 2"/>
    <property type="match status" value="1"/>
</dbReference>
<evidence type="ECO:0000256" key="4">
    <source>
        <dbReference type="PIRSR" id="PIRSR000103-1"/>
    </source>
</evidence>
<dbReference type="SUPFAM" id="SSF51735">
    <property type="entry name" value="NAD(P)-binding Rossmann-fold domains"/>
    <property type="match status" value="1"/>
</dbReference>
<dbReference type="SUPFAM" id="SSF48179">
    <property type="entry name" value="6-phosphogluconate dehydrogenase C-terminal domain-like"/>
    <property type="match status" value="1"/>
</dbReference>
<reference evidence="7 8" key="1">
    <citation type="submission" date="2017-04" db="EMBL/GenBank/DDBJ databases">
        <authorList>
            <person name="Afonso C.L."/>
            <person name="Miller P.J."/>
            <person name="Scott M.A."/>
            <person name="Spackman E."/>
            <person name="Goraichik I."/>
            <person name="Dimitrov K.M."/>
            <person name="Suarez D.L."/>
            <person name="Swayne D.E."/>
        </authorList>
    </citation>
    <scope>NUCLEOTIDE SEQUENCE [LARGE SCALE GENOMIC DNA]</scope>
    <source>
        <strain evidence="7 8">11</strain>
    </source>
</reference>
<dbReference type="Pfam" id="PF03446">
    <property type="entry name" value="NAD_binding_2"/>
    <property type="match status" value="1"/>
</dbReference>
<dbReference type="Pfam" id="PF14833">
    <property type="entry name" value="NAD_binding_11"/>
    <property type="match status" value="1"/>
</dbReference>
<dbReference type="InterPro" id="IPR008927">
    <property type="entry name" value="6-PGluconate_DH-like_C_sf"/>
</dbReference>
<feature type="active site" evidence="4">
    <location>
        <position position="171"/>
    </location>
</feature>
<dbReference type="InterPro" id="IPR013328">
    <property type="entry name" value="6PGD_dom2"/>
</dbReference>
<dbReference type="InterPro" id="IPR029154">
    <property type="entry name" value="HIBADH-like_NADP-bd"/>
</dbReference>
<dbReference type="GO" id="GO:0016491">
    <property type="term" value="F:oxidoreductase activity"/>
    <property type="evidence" value="ECO:0007669"/>
    <property type="project" value="UniProtKB-KW"/>
</dbReference>